<name>A0ABY4E9B3_VITST</name>
<dbReference type="Gene3D" id="3.20.20.70">
    <property type="entry name" value="Aldolase class I"/>
    <property type="match status" value="1"/>
</dbReference>
<evidence type="ECO:0000256" key="1">
    <source>
        <dbReference type="ARBA" id="ARBA00001917"/>
    </source>
</evidence>
<evidence type="ECO:0000313" key="6">
    <source>
        <dbReference type="Proteomes" id="UP000832034"/>
    </source>
</evidence>
<protein>
    <submittedName>
        <fullName evidence="5">Alpha-hydroxy-acid oxidizing protein</fullName>
    </submittedName>
</protein>
<keyword evidence="6" id="KW-1185">Reference proteome</keyword>
<dbReference type="PIRSF" id="PIRSF000138">
    <property type="entry name" value="Al-hdrx_acd_dh"/>
    <property type="match status" value="1"/>
</dbReference>
<evidence type="ECO:0000256" key="2">
    <source>
        <dbReference type="ARBA" id="ARBA00023002"/>
    </source>
</evidence>
<dbReference type="InterPro" id="IPR000262">
    <property type="entry name" value="FMN-dep_DH"/>
</dbReference>
<evidence type="ECO:0000259" key="4">
    <source>
        <dbReference type="PROSITE" id="PS51349"/>
    </source>
</evidence>
<dbReference type="CDD" id="cd02809">
    <property type="entry name" value="alpha_hydroxyacid_oxid_FMN"/>
    <property type="match status" value="1"/>
</dbReference>
<dbReference type="Proteomes" id="UP000832034">
    <property type="component" value="Chromosome"/>
</dbReference>
<dbReference type="SUPFAM" id="SSF51395">
    <property type="entry name" value="FMN-linked oxidoreductases"/>
    <property type="match status" value="1"/>
</dbReference>
<sequence>MSHSHILQAALNHIPITLQCLRDYEITAQDFVRSDIWQYIQQGSDQNISVAANRRAFDDYGLRPRILRDVHHGGVAVQILNETWQVPIALAPVAYHGLVHPEAELATVRAAVAMQTPMVVSTLSSCRFQDIRLAAEAGAQELKRPVPPLWLQLYSQASQQQTQQVLQDALDAQFSAVMWTVDAHYKRSSLALPEGVSAVNIDADAQYKHTSHLLDEQLVFGSWFTEHAPTWDDLAWLREQTHLPLWLKGVSHPEDAKMALEYGIDGLVVSNHGGRVLDGMAASLHVLPEIKAATGAAVPILLDGGIRHGTDIVKALALGADAVMIGRPQMHALAVAGMLGVAHILHLLRMELELALAQMGCAQIKEIHSECLVRW</sequence>
<reference evidence="5" key="1">
    <citation type="submission" date="2021-12" db="EMBL/GenBank/DDBJ databases">
        <authorList>
            <person name="Veyrier F.J."/>
        </authorList>
    </citation>
    <scope>NUCLEOTIDE SEQUENCE</scope>
    <source>
        <strain evidence="5">SAG 1488-6</strain>
    </source>
</reference>
<dbReference type="InterPro" id="IPR037396">
    <property type="entry name" value="FMN_HAD"/>
</dbReference>
<organism evidence="5 6">
    <name type="scientific">Vitreoscilla stercoraria</name>
    <dbReference type="NCBI Taxonomy" id="61"/>
    <lineage>
        <taxon>Bacteria</taxon>
        <taxon>Pseudomonadati</taxon>
        <taxon>Pseudomonadota</taxon>
        <taxon>Betaproteobacteria</taxon>
        <taxon>Neisseriales</taxon>
        <taxon>Neisseriaceae</taxon>
        <taxon>Vitreoscilla</taxon>
    </lineage>
</organism>
<evidence type="ECO:0000313" key="5">
    <source>
        <dbReference type="EMBL" id="UOO92341.1"/>
    </source>
</evidence>
<comment type="cofactor">
    <cofactor evidence="1">
        <name>FMN</name>
        <dbReference type="ChEBI" id="CHEBI:58210"/>
    </cofactor>
</comment>
<dbReference type="PROSITE" id="PS51349">
    <property type="entry name" value="FMN_HYDROXY_ACID_DH_2"/>
    <property type="match status" value="1"/>
</dbReference>
<evidence type="ECO:0000256" key="3">
    <source>
        <dbReference type="ARBA" id="ARBA00024042"/>
    </source>
</evidence>
<dbReference type="InterPro" id="IPR012133">
    <property type="entry name" value="Alpha-hydoxy_acid_DH_FMN"/>
</dbReference>
<comment type="similarity">
    <text evidence="3">Belongs to the FMN-dependent alpha-hydroxy acid dehydrogenase family.</text>
</comment>
<dbReference type="RefSeq" id="WP_019959345.1">
    <property type="nucleotide sequence ID" value="NZ_CP091512.1"/>
</dbReference>
<dbReference type="EMBL" id="CP091512">
    <property type="protein sequence ID" value="UOO92341.1"/>
    <property type="molecule type" value="Genomic_DNA"/>
</dbReference>
<accession>A0ABY4E9B3</accession>
<gene>
    <name evidence="5" type="ORF">LVJ81_12130</name>
</gene>
<dbReference type="PANTHER" id="PTHR10578:SF143">
    <property type="entry name" value="FMN-DEPENDENT ALPHA-HYDROXY ACID DEHYDROGENASE PB1A11.03"/>
    <property type="match status" value="1"/>
</dbReference>
<reference evidence="5" key="2">
    <citation type="journal article" date="2022" name="Res Sq">
        <title>Evolution of multicellular longitudinally dividing oral cavity symbionts (Neisseriaceae).</title>
        <authorList>
            <person name="Nyongesa S."/>
            <person name="Weber P."/>
            <person name="Bernet E."/>
            <person name="Pullido F."/>
            <person name="Nieckarz M."/>
            <person name="Delaby M."/>
            <person name="Nieves C."/>
            <person name="Viehboeck T."/>
            <person name="Krause N."/>
            <person name="Rivera-Millot A."/>
            <person name="Nakamura A."/>
            <person name="Vischer N."/>
            <person name="VanNieuwenhze M."/>
            <person name="Brun Y."/>
            <person name="Cava F."/>
            <person name="Bulgheresi S."/>
            <person name="Veyrier F."/>
        </authorList>
    </citation>
    <scope>NUCLEOTIDE SEQUENCE</scope>
    <source>
        <strain evidence="5">SAG 1488-6</strain>
    </source>
</reference>
<dbReference type="Pfam" id="PF01070">
    <property type="entry name" value="FMN_dh"/>
    <property type="match status" value="1"/>
</dbReference>
<proteinExistence type="inferred from homology"/>
<keyword evidence="2" id="KW-0560">Oxidoreductase</keyword>
<dbReference type="InterPro" id="IPR013785">
    <property type="entry name" value="Aldolase_TIM"/>
</dbReference>
<feature type="domain" description="FMN hydroxy acid dehydrogenase" evidence="4">
    <location>
        <begin position="13"/>
        <end position="375"/>
    </location>
</feature>
<dbReference type="PANTHER" id="PTHR10578">
    <property type="entry name" value="S -2-HYDROXY-ACID OXIDASE-RELATED"/>
    <property type="match status" value="1"/>
</dbReference>